<dbReference type="EMBL" id="JARYMX010000004">
    <property type="protein sequence ID" value="KAJ9552703.1"/>
    <property type="molecule type" value="Genomic_DNA"/>
</dbReference>
<comment type="caution">
    <text evidence="1">The sequence shown here is derived from an EMBL/GenBank/DDBJ whole genome shotgun (WGS) entry which is preliminary data.</text>
</comment>
<dbReference type="Proteomes" id="UP001172457">
    <property type="component" value="Chromosome 4"/>
</dbReference>
<dbReference type="AlphaFoldDB" id="A0AA38T1K3"/>
<protein>
    <submittedName>
        <fullName evidence="1">Uncharacterized protein</fullName>
    </submittedName>
</protein>
<accession>A0AA38T1K3</accession>
<evidence type="ECO:0000313" key="2">
    <source>
        <dbReference type="Proteomes" id="UP001172457"/>
    </source>
</evidence>
<organism evidence="1 2">
    <name type="scientific">Centaurea solstitialis</name>
    <name type="common">yellow star-thistle</name>
    <dbReference type="NCBI Taxonomy" id="347529"/>
    <lineage>
        <taxon>Eukaryota</taxon>
        <taxon>Viridiplantae</taxon>
        <taxon>Streptophyta</taxon>
        <taxon>Embryophyta</taxon>
        <taxon>Tracheophyta</taxon>
        <taxon>Spermatophyta</taxon>
        <taxon>Magnoliopsida</taxon>
        <taxon>eudicotyledons</taxon>
        <taxon>Gunneridae</taxon>
        <taxon>Pentapetalae</taxon>
        <taxon>asterids</taxon>
        <taxon>campanulids</taxon>
        <taxon>Asterales</taxon>
        <taxon>Asteraceae</taxon>
        <taxon>Carduoideae</taxon>
        <taxon>Cardueae</taxon>
        <taxon>Centaureinae</taxon>
        <taxon>Centaurea</taxon>
    </lineage>
</organism>
<sequence length="60" mass="6647">MGPLLSLFAKGMKTPRTGPVYNQRIARKSPSLSLNDDQVRNLTMFEIEKILLRNSSSGPA</sequence>
<keyword evidence="2" id="KW-1185">Reference proteome</keyword>
<reference evidence="1" key="1">
    <citation type="submission" date="2023-03" db="EMBL/GenBank/DDBJ databases">
        <title>Chromosome-scale reference genome and RAD-based genetic map of yellow starthistle (Centaurea solstitialis) reveal putative structural variation and QTLs associated with invader traits.</title>
        <authorList>
            <person name="Reatini B."/>
            <person name="Cang F.A."/>
            <person name="Jiang Q."/>
            <person name="Mckibben M.T.W."/>
            <person name="Barker M.S."/>
            <person name="Rieseberg L.H."/>
            <person name="Dlugosch K.M."/>
        </authorList>
    </citation>
    <scope>NUCLEOTIDE SEQUENCE</scope>
    <source>
        <strain evidence="1">CAN-66</strain>
        <tissue evidence="1">Leaf</tissue>
    </source>
</reference>
<gene>
    <name evidence="1" type="ORF">OSB04_016748</name>
</gene>
<proteinExistence type="predicted"/>
<name>A0AA38T1K3_9ASTR</name>
<evidence type="ECO:0000313" key="1">
    <source>
        <dbReference type="EMBL" id="KAJ9552703.1"/>
    </source>
</evidence>